<dbReference type="SMART" id="SM00922">
    <property type="entry name" value="MR_MLE"/>
    <property type="match status" value="1"/>
</dbReference>
<evidence type="ECO:0000256" key="6">
    <source>
        <dbReference type="NCBIfam" id="TIGR01928"/>
    </source>
</evidence>
<reference evidence="8 9" key="1">
    <citation type="submission" date="2019-12" db="EMBL/GenBank/DDBJ databases">
        <title>Complete genome sequence of Leuconostoc lactis strain AVN1 provides insights into metabolic potential.</title>
        <authorList>
            <person name="Besrour N."/>
            <person name="Najjari A."/>
            <person name="Fhoula I."/>
            <person name="Jaballah S."/>
            <person name="Klibi N."/>
            <person name="Ouzari H.I."/>
        </authorList>
    </citation>
    <scope>NUCLEOTIDE SEQUENCE [LARGE SCALE GENOMIC DNA]</scope>
    <source>
        <strain evidence="8 9">AVN1</strain>
    </source>
</reference>
<dbReference type="PANTHER" id="PTHR48073:SF5">
    <property type="entry name" value="O-SUCCINYLBENZOATE SYNTHASE"/>
    <property type="match status" value="1"/>
</dbReference>
<keyword evidence="4 8" id="KW-0456">Lyase</keyword>
<evidence type="ECO:0000256" key="1">
    <source>
        <dbReference type="ARBA" id="ARBA00001968"/>
    </source>
</evidence>
<comment type="caution">
    <text evidence="8">The sequence shown here is derived from an EMBL/GenBank/DDBJ whole genome shotgun (WGS) entry which is preliminary data.</text>
</comment>
<comment type="cofactor">
    <cofactor evidence="1">
        <name>a divalent metal cation</name>
        <dbReference type="ChEBI" id="CHEBI:60240"/>
    </cofactor>
</comment>
<dbReference type="AlphaFoldDB" id="A0A6L7A790"/>
<dbReference type="InterPro" id="IPR029065">
    <property type="entry name" value="Enolase_C-like"/>
</dbReference>
<evidence type="ECO:0000313" key="9">
    <source>
        <dbReference type="Proteomes" id="UP000478636"/>
    </source>
</evidence>
<dbReference type="GO" id="GO:0046872">
    <property type="term" value="F:metal ion binding"/>
    <property type="evidence" value="ECO:0007669"/>
    <property type="project" value="UniProtKB-KW"/>
</dbReference>
<organism evidence="8 9">
    <name type="scientific">Leuconostoc lactis</name>
    <dbReference type="NCBI Taxonomy" id="1246"/>
    <lineage>
        <taxon>Bacteria</taxon>
        <taxon>Bacillati</taxon>
        <taxon>Bacillota</taxon>
        <taxon>Bacilli</taxon>
        <taxon>Lactobacillales</taxon>
        <taxon>Lactobacillaceae</taxon>
        <taxon>Leuconostoc</taxon>
    </lineage>
</organism>
<evidence type="ECO:0000259" key="7">
    <source>
        <dbReference type="SMART" id="SM00922"/>
    </source>
</evidence>
<evidence type="ECO:0000256" key="2">
    <source>
        <dbReference type="ARBA" id="ARBA00022723"/>
    </source>
</evidence>
<name>A0A6L7A790_LEULA</name>
<dbReference type="InterPro" id="IPR013342">
    <property type="entry name" value="Mandelate_racemase_C"/>
</dbReference>
<dbReference type="PANTHER" id="PTHR48073">
    <property type="entry name" value="O-SUCCINYLBENZOATE SYNTHASE-RELATED"/>
    <property type="match status" value="1"/>
</dbReference>
<dbReference type="SFLD" id="SFLDS00001">
    <property type="entry name" value="Enolase"/>
    <property type="match status" value="1"/>
</dbReference>
<dbReference type="SUPFAM" id="SSF51604">
    <property type="entry name" value="Enolase C-terminal domain-like"/>
    <property type="match status" value="1"/>
</dbReference>
<gene>
    <name evidence="8" type="primary">menC</name>
    <name evidence="8" type="ORF">GQS40_05910</name>
</gene>
<dbReference type="Gene3D" id="3.30.390.10">
    <property type="entry name" value="Enolase-like, N-terminal domain"/>
    <property type="match status" value="1"/>
</dbReference>
<dbReference type="SUPFAM" id="SSF54826">
    <property type="entry name" value="Enolase N-terminal domain-like"/>
    <property type="match status" value="1"/>
</dbReference>
<dbReference type="GO" id="GO:0016854">
    <property type="term" value="F:racemase and epimerase activity"/>
    <property type="evidence" value="ECO:0007669"/>
    <property type="project" value="UniProtKB-ARBA"/>
</dbReference>
<feature type="domain" description="Mandelate racemase/muconate lactonizing enzyme C-terminal" evidence="7">
    <location>
        <begin position="146"/>
        <end position="238"/>
    </location>
</feature>
<dbReference type="EC" id="4.2.1.113" evidence="5 6"/>
<evidence type="ECO:0000256" key="4">
    <source>
        <dbReference type="ARBA" id="ARBA00023239"/>
    </source>
</evidence>
<dbReference type="Gene3D" id="3.20.20.120">
    <property type="entry name" value="Enolase-like C-terminal domain"/>
    <property type="match status" value="1"/>
</dbReference>
<dbReference type="SFLD" id="SFLDG00180">
    <property type="entry name" value="muconate_cycloisomerase"/>
    <property type="match status" value="1"/>
</dbReference>
<sequence>MYHVKKMVTWPIQLTLNQPFTTAHGITTIRPLTLVQVTVYDDTTAQTAIGYGEIQSFADYHYALETQKTSQDIVDTLIKPVIGTWQFTSPSDFAAQLARITPFGSFAKAGVEMAVWDAVGKLTQQSLQQMLGGVKPEVPVGIALGMPVTDQAIRTAIQQGYRRIKLKIDGRQTDLPALMNVLARYPEQQFSLDANSSFNPETAMQLKALPANVLFVEQPFGEHDFTQHAALQRQMKQPLSLDESVNNLADVATTIALHAASAVTIKQGKIGGITAAVTAIKLLHQAGFQPWIGGMLSSNLGRGVDLALASLPEISIPGDISASSRYFTSDITTADLQVRQGLMTVPTAPGIGLTLKDSQIMV</sequence>
<dbReference type="Pfam" id="PF13378">
    <property type="entry name" value="MR_MLE_C"/>
    <property type="match status" value="1"/>
</dbReference>
<dbReference type="InterPro" id="IPR010197">
    <property type="entry name" value="OSBS/NAAAR"/>
</dbReference>
<dbReference type="UniPathway" id="UPA01057">
    <property type="reaction ID" value="UER00165"/>
</dbReference>
<keyword evidence="3" id="KW-0460">Magnesium</keyword>
<dbReference type="InterPro" id="IPR036849">
    <property type="entry name" value="Enolase-like_C_sf"/>
</dbReference>
<dbReference type="RefSeq" id="WP_252968197.1">
    <property type="nucleotide sequence ID" value="NZ_DAITWI010000001.1"/>
</dbReference>
<dbReference type="GO" id="GO:0009234">
    <property type="term" value="P:menaquinone biosynthetic process"/>
    <property type="evidence" value="ECO:0007669"/>
    <property type="project" value="UniProtKB-UniRule"/>
</dbReference>
<evidence type="ECO:0000256" key="3">
    <source>
        <dbReference type="ARBA" id="ARBA00022842"/>
    </source>
</evidence>
<dbReference type="GO" id="GO:0043748">
    <property type="term" value="F:O-succinylbenzoate synthase activity"/>
    <property type="evidence" value="ECO:0007669"/>
    <property type="project" value="UniProtKB-EC"/>
</dbReference>
<dbReference type="Proteomes" id="UP000478636">
    <property type="component" value="Unassembled WGS sequence"/>
</dbReference>
<dbReference type="InterPro" id="IPR029017">
    <property type="entry name" value="Enolase-like_N"/>
</dbReference>
<keyword evidence="2" id="KW-0479">Metal-binding</keyword>
<dbReference type="UniPathway" id="UPA00079"/>
<dbReference type="InterPro" id="IPR013341">
    <property type="entry name" value="Mandelate_racemase_N_dom"/>
</dbReference>
<dbReference type="EMBL" id="WSZI01000013">
    <property type="protein sequence ID" value="MWN21205.1"/>
    <property type="molecule type" value="Genomic_DNA"/>
</dbReference>
<evidence type="ECO:0000313" key="8">
    <source>
        <dbReference type="EMBL" id="MWN21205.1"/>
    </source>
</evidence>
<proteinExistence type="predicted"/>
<accession>A0A6L7A790</accession>
<protein>
    <recommendedName>
        <fullName evidence="5 6">o-succinylbenzoate synthase</fullName>
        <ecNumber evidence="5 6">4.2.1.113</ecNumber>
    </recommendedName>
</protein>
<dbReference type="SFLD" id="SFLDF00009">
    <property type="entry name" value="o-succinylbenzoate_synthase"/>
    <property type="match status" value="1"/>
</dbReference>
<dbReference type="Pfam" id="PF02746">
    <property type="entry name" value="MR_MLE_N"/>
    <property type="match status" value="1"/>
</dbReference>
<evidence type="ECO:0000256" key="5">
    <source>
        <dbReference type="ARBA" id="ARBA00029491"/>
    </source>
</evidence>
<dbReference type="NCBIfam" id="TIGR01928">
    <property type="entry name" value="menC_lowGC_arch"/>
    <property type="match status" value="1"/>
</dbReference>